<keyword evidence="5" id="KW-0949">S-adenosyl-L-methionine</keyword>
<evidence type="ECO:0000256" key="3">
    <source>
        <dbReference type="ARBA" id="ARBA00022630"/>
    </source>
</evidence>
<dbReference type="InterPro" id="IPR036188">
    <property type="entry name" value="FAD/NAD-bd_sf"/>
</dbReference>
<dbReference type="InterPro" id="IPR029063">
    <property type="entry name" value="SAM-dependent_MTases_sf"/>
</dbReference>
<dbReference type="Pfam" id="PF01266">
    <property type="entry name" value="DAO"/>
    <property type="match status" value="1"/>
</dbReference>
<dbReference type="EMBL" id="AEJF01000160">
    <property type="protein sequence ID" value="KLU23185.1"/>
    <property type="molecule type" value="Genomic_DNA"/>
</dbReference>
<keyword evidence="6" id="KW-0819">tRNA processing</keyword>
<evidence type="ECO:0000256" key="8">
    <source>
        <dbReference type="ARBA" id="ARBA00023002"/>
    </source>
</evidence>
<dbReference type="Gene3D" id="3.40.50.150">
    <property type="entry name" value="Vaccinia Virus protein VP39"/>
    <property type="match status" value="1"/>
</dbReference>
<dbReference type="SUPFAM" id="SSF51905">
    <property type="entry name" value="FAD/NAD(P)-binding domain"/>
    <property type="match status" value="1"/>
</dbReference>
<evidence type="ECO:0000256" key="4">
    <source>
        <dbReference type="ARBA" id="ARBA00022679"/>
    </source>
</evidence>
<organism evidence="11 12">
    <name type="scientific">Caballeronia mineralivorans PML1(12)</name>
    <dbReference type="NCBI Taxonomy" id="908627"/>
    <lineage>
        <taxon>Bacteria</taxon>
        <taxon>Pseudomonadati</taxon>
        <taxon>Pseudomonadota</taxon>
        <taxon>Betaproteobacteria</taxon>
        <taxon>Burkholderiales</taxon>
        <taxon>Burkholderiaceae</taxon>
        <taxon>Caballeronia</taxon>
    </lineage>
</organism>
<dbReference type="Proteomes" id="UP000035963">
    <property type="component" value="Unassembled WGS sequence"/>
</dbReference>
<feature type="domain" description="FAD dependent oxidoreductase" evidence="10">
    <location>
        <begin position="231"/>
        <end position="594"/>
    </location>
</feature>
<dbReference type="GO" id="GO:0016645">
    <property type="term" value="F:oxidoreductase activity, acting on the CH-NH group of donors"/>
    <property type="evidence" value="ECO:0007669"/>
    <property type="project" value="InterPro"/>
</dbReference>
<keyword evidence="1" id="KW-0963">Cytoplasm</keyword>
<proteinExistence type="predicted"/>
<gene>
    <name evidence="11" type="ORF">EOS_26865</name>
</gene>
<dbReference type="SUPFAM" id="SSF54373">
    <property type="entry name" value="FAD-linked reductases, C-terminal domain"/>
    <property type="match status" value="1"/>
</dbReference>
<evidence type="ECO:0000259" key="10">
    <source>
        <dbReference type="Pfam" id="PF01266"/>
    </source>
</evidence>
<dbReference type="PANTHER" id="PTHR13847:SF283">
    <property type="entry name" value="TRNA 5-METHYLAMINOMETHYL-2-THIOURIDINE BIOSYNTHESIS BIFUNCTIONAL PROTEIN MNMC"/>
    <property type="match status" value="1"/>
</dbReference>
<dbReference type="GO" id="GO:0004808">
    <property type="term" value="F:tRNA (5-methylaminomethyl-2-thiouridylate)(34)-methyltransferase activity"/>
    <property type="evidence" value="ECO:0007669"/>
    <property type="project" value="TreeGrafter"/>
</dbReference>
<name>A0A0J1CRB6_9BURK</name>
<keyword evidence="7" id="KW-0274">FAD</keyword>
<evidence type="ECO:0000256" key="9">
    <source>
        <dbReference type="ARBA" id="ARBA00023268"/>
    </source>
</evidence>
<evidence type="ECO:0000313" key="12">
    <source>
        <dbReference type="Proteomes" id="UP000035963"/>
    </source>
</evidence>
<dbReference type="AlphaFoldDB" id="A0A0J1CRB6"/>
<evidence type="ECO:0000256" key="7">
    <source>
        <dbReference type="ARBA" id="ARBA00022827"/>
    </source>
</evidence>
<dbReference type="InterPro" id="IPR006076">
    <property type="entry name" value="FAD-dep_OxRdtase"/>
</dbReference>
<keyword evidence="12" id="KW-1185">Reference proteome</keyword>
<accession>A0A0J1CRB6</accession>
<dbReference type="NCBIfam" id="NF002483">
    <property type="entry name" value="PRK01747.1-4"/>
    <property type="match status" value="1"/>
</dbReference>
<dbReference type="GO" id="GO:0002098">
    <property type="term" value="P:tRNA wobble uridine modification"/>
    <property type="evidence" value="ECO:0007669"/>
    <property type="project" value="TreeGrafter"/>
</dbReference>
<dbReference type="GO" id="GO:0032259">
    <property type="term" value="P:methylation"/>
    <property type="evidence" value="ECO:0007669"/>
    <property type="project" value="UniProtKB-KW"/>
</dbReference>
<reference evidence="11 12" key="1">
    <citation type="journal article" date="2015" name="Genome Announc.">
        <title>Draft Genome Sequence of Burkholderia sp. Strain PML1(12), an Ectomycorrhizosphere-Inhabiting Bacterium with Effective Mineral-Weathering Ability.</title>
        <authorList>
            <person name="Uroz S."/>
            <person name="Oger P."/>
        </authorList>
    </citation>
    <scope>NUCLEOTIDE SEQUENCE [LARGE SCALE GENOMIC DNA]</scope>
    <source>
        <strain evidence="12">PML1(12)</strain>
    </source>
</reference>
<dbReference type="Gene3D" id="3.30.9.10">
    <property type="entry name" value="D-Amino Acid Oxidase, subunit A, domain 2"/>
    <property type="match status" value="1"/>
</dbReference>
<comment type="caution">
    <text evidence="11">The sequence shown here is derived from an EMBL/GenBank/DDBJ whole genome shotgun (WGS) entry which is preliminary data.</text>
</comment>
<evidence type="ECO:0000256" key="5">
    <source>
        <dbReference type="ARBA" id="ARBA00022691"/>
    </source>
</evidence>
<evidence type="ECO:0000256" key="1">
    <source>
        <dbReference type="ARBA" id="ARBA00022490"/>
    </source>
</evidence>
<dbReference type="GO" id="GO:0005737">
    <property type="term" value="C:cytoplasm"/>
    <property type="evidence" value="ECO:0007669"/>
    <property type="project" value="TreeGrafter"/>
</dbReference>
<dbReference type="OrthoDB" id="9786494at2"/>
<dbReference type="Gene3D" id="3.50.50.60">
    <property type="entry name" value="FAD/NAD(P)-binding domain"/>
    <property type="match status" value="1"/>
</dbReference>
<dbReference type="PATRIC" id="fig|908627.4.peg.5997"/>
<keyword evidence="4" id="KW-0808">Transferase</keyword>
<dbReference type="RefSeq" id="WP_047895226.1">
    <property type="nucleotide sequence ID" value="NZ_AEJF01000160.1"/>
</dbReference>
<keyword evidence="9" id="KW-0511">Multifunctional enzyme</keyword>
<protein>
    <submittedName>
        <fullName evidence="11">FAD-dependent cmnm(5)s(2)U34 oxidoreductase</fullName>
    </submittedName>
</protein>
<dbReference type="NCBIfam" id="TIGR03197">
    <property type="entry name" value="MnmC_Cterm"/>
    <property type="match status" value="1"/>
</dbReference>
<dbReference type="InterPro" id="IPR017610">
    <property type="entry name" value="tRNA_S-uridine_synth_MnmC_C"/>
</dbReference>
<evidence type="ECO:0000313" key="11">
    <source>
        <dbReference type="EMBL" id="KLU23185.1"/>
    </source>
</evidence>
<evidence type="ECO:0000256" key="6">
    <source>
        <dbReference type="ARBA" id="ARBA00022694"/>
    </source>
</evidence>
<evidence type="ECO:0000256" key="2">
    <source>
        <dbReference type="ARBA" id="ARBA00022603"/>
    </source>
</evidence>
<sequence length="627" mass="68197">MTHSFCSENVLVDRSRWARRRNFSVLQAQFDAGRLFIDTWAAWRDDPQRCERLHFVAVGPLTSLDVPDVFADQPELSQSLIDAWPMRVAGLHRLEFEQGRVVLTLAIGELGSVLQKLWLRADSFYLRLSDTDVKLAYIVKALARVAGDQATLCAEAHPLLSRALEDAGFVCDGDETPGKAYVSARFAPRWRVRRHEPPVALAIEALTFSAESLTGATPRSPSSQPLSLRHAIVVGAGLAGCAITERLASRGWRVTLIERHDDLARDASGNPAGVFHPIVWRDDSIAARLTRAGFLYALHRWSELERAGHNLERSHEGLLQIADSPDDARAIASAMARFGLPASYVIAVDEHEATRLAAQPVARPGWFFPRGGWISPAAICAAQCAAAGDLLTTRFGTEVARIERENATWTAFDTAGHALAQAPVVILANAGDAQRIAGLHGLPTCGVRGQLTLLNTSPLDGLRVPIVGDGYAVPLGAHRTLTGATYDIDDTDARIQPLGHTENLERIARMLPAMTSFEPKPEVLEGRVAFRSVTSDRMPMIGALADESAARADATRLSGAWPLDLPRSPGLYGAFAFGSRGLVWSTLAAELIAAQIEGEPWPIERELAEAIDPARFLLRALRQGEFS</sequence>
<keyword evidence="3" id="KW-0285">Flavoprotein</keyword>
<dbReference type="PANTHER" id="PTHR13847">
    <property type="entry name" value="SARCOSINE DEHYDROGENASE-RELATED"/>
    <property type="match status" value="1"/>
</dbReference>
<keyword evidence="8" id="KW-0560">Oxidoreductase</keyword>
<keyword evidence="2" id="KW-0489">Methyltransferase</keyword>